<keyword evidence="2" id="KW-0808">Transferase</keyword>
<accession>A0A1H8Q7J1</accession>
<sequence>MTLTLAKMLDAAHADVPRISVADARDKVEAGALLLDVRDAPELQATGRAQDSHHVPRGMLEFRADPESPFADPMFQKDRPVILHCASGGRAALAGKVLKDMGYKEVYNLGGFKDWVDGGGPTLEPVDRGM</sequence>
<organism evidence="2 3">
    <name type="scientific">Salinihabitans flavidus</name>
    <dbReference type="NCBI Taxonomy" id="569882"/>
    <lineage>
        <taxon>Bacteria</taxon>
        <taxon>Pseudomonadati</taxon>
        <taxon>Pseudomonadota</taxon>
        <taxon>Alphaproteobacteria</taxon>
        <taxon>Rhodobacterales</taxon>
        <taxon>Roseobacteraceae</taxon>
        <taxon>Salinihabitans</taxon>
    </lineage>
</organism>
<dbReference type="STRING" id="569882.SAMN04490248_10632"/>
<dbReference type="Proteomes" id="UP000198893">
    <property type="component" value="Unassembled WGS sequence"/>
</dbReference>
<dbReference type="Pfam" id="PF00581">
    <property type="entry name" value="Rhodanese"/>
    <property type="match status" value="1"/>
</dbReference>
<dbReference type="GO" id="GO:0004792">
    <property type="term" value="F:thiosulfate-cyanide sulfurtransferase activity"/>
    <property type="evidence" value="ECO:0007669"/>
    <property type="project" value="TreeGrafter"/>
</dbReference>
<gene>
    <name evidence="2" type="ORF">SAMN04490248_10632</name>
</gene>
<reference evidence="2 3" key="1">
    <citation type="submission" date="2016-10" db="EMBL/GenBank/DDBJ databases">
        <authorList>
            <person name="de Groot N.N."/>
        </authorList>
    </citation>
    <scope>NUCLEOTIDE SEQUENCE [LARGE SCALE GENOMIC DNA]</scope>
    <source>
        <strain evidence="2 3">DSM 27842</strain>
    </source>
</reference>
<dbReference type="EMBL" id="FODS01000006">
    <property type="protein sequence ID" value="SEO49867.1"/>
    <property type="molecule type" value="Genomic_DNA"/>
</dbReference>
<name>A0A1H8Q7J1_9RHOB</name>
<dbReference type="OrthoDB" id="9807812at2"/>
<keyword evidence="3" id="KW-1185">Reference proteome</keyword>
<protein>
    <submittedName>
        <fullName evidence="2">Rhodanese-related sulfurtransferase</fullName>
    </submittedName>
</protein>
<dbReference type="PROSITE" id="PS50206">
    <property type="entry name" value="RHODANESE_3"/>
    <property type="match status" value="1"/>
</dbReference>
<evidence type="ECO:0000259" key="1">
    <source>
        <dbReference type="PROSITE" id="PS50206"/>
    </source>
</evidence>
<dbReference type="SUPFAM" id="SSF52821">
    <property type="entry name" value="Rhodanese/Cell cycle control phosphatase"/>
    <property type="match status" value="1"/>
</dbReference>
<dbReference type="InterPro" id="IPR001763">
    <property type="entry name" value="Rhodanese-like_dom"/>
</dbReference>
<dbReference type="PANTHER" id="PTHR44086:SF13">
    <property type="entry name" value="THIOSULFATE SULFURTRANSFERASE PSPE"/>
    <property type="match status" value="1"/>
</dbReference>
<dbReference type="CDD" id="cd01447">
    <property type="entry name" value="Polysulfide_ST"/>
    <property type="match status" value="1"/>
</dbReference>
<evidence type="ECO:0000313" key="2">
    <source>
        <dbReference type="EMBL" id="SEO49867.1"/>
    </source>
</evidence>
<dbReference type="RefSeq" id="WP_093116824.1">
    <property type="nucleotide sequence ID" value="NZ_FODS01000006.1"/>
</dbReference>
<dbReference type="AlphaFoldDB" id="A0A1H8Q7J1"/>
<dbReference type="SMART" id="SM00450">
    <property type="entry name" value="RHOD"/>
    <property type="match status" value="1"/>
</dbReference>
<dbReference type="Gene3D" id="3.40.250.10">
    <property type="entry name" value="Rhodanese-like domain"/>
    <property type="match status" value="1"/>
</dbReference>
<feature type="domain" description="Rhodanese" evidence="1">
    <location>
        <begin position="28"/>
        <end position="124"/>
    </location>
</feature>
<dbReference type="PANTHER" id="PTHR44086">
    <property type="entry name" value="THIOSULFATE SULFURTRANSFERASE RDL2, MITOCHONDRIAL-RELATED"/>
    <property type="match status" value="1"/>
</dbReference>
<proteinExistence type="predicted"/>
<dbReference type="InterPro" id="IPR036873">
    <property type="entry name" value="Rhodanese-like_dom_sf"/>
</dbReference>
<evidence type="ECO:0000313" key="3">
    <source>
        <dbReference type="Proteomes" id="UP000198893"/>
    </source>
</evidence>